<dbReference type="SUPFAM" id="SSF54523">
    <property type="entry name" value="Pili subunits"/>
    <property type="match status" value="1"/>
</dbReference>
<gene>
    <name evidence="2" type="primary">xcpT_52</name>
    <name evidence="2" type="ORF">Pan44_50210</name>
</gene>
<sequence>MRRRGFTLIELLVVIAIIAILIALLLPAVQQAREAARRTQCKNNLKQIGLALHNYESSITIFPPSSTSGFGKGVWGWTAASEQDRTMHLHSFASLILPYLEQAAVSNNINYNLSSLAVANREMAATQMPFYLCPSYAGPKISADPLYVTTAGFNRYAIRNYVAMGAKTVIGLSGASPAEGCMFPGSKTGFRDMTDGSSNTVMIAETREEKASVWIDGTSAAVAGRYLGSPPTYAGPRVSINYQPYFPGGLFPNSIGQNWGPSSLHTGGAHHLLGDGSVRFISENIDAGTYDALVTKSGGEVVGEF</sequence>
<dbReference type="Pfam" id="PF07963">
    <property type="entry name" value="N_methyl"/>
    <property type="match status" value="1"/>
</dbReference>
<dbReference type="KEGG" id="ccos:Pan44_50210"/>
<dbReference type="Gene3D" id="3.30.700.10">
    <property type="entry name" value="Glycoprotein, Type 4 Pilin"/>
    <property type="match status" value="1"/>
</dbReference>
<reference evidence="2 3" key="1">
    <citation type="submission" date="2019-02" db="EMBL/GenBank/DDBJ databases">
        <title>Deep-cultivation of Planctomycetes and their phenomic and genomic characterization uncovers novel biology.</title>
        <authorList>
            <person name="Wiegand S."/>
            <person name="Jogler M."/>
            <person name="Boedeker C."/>
            <person name="Pinto D."/>
            <person name="Vollmers J."/>
            <person name="Rivas-Marin E."/>
            <person name="Kohn T."/>
            <person name="Peeters S.H."/>
            <person name="Heuer A."/>
            <person name="Rast P."/>
            <person name="Oberbeckmann S."/>
            <person name="Bunk B."/>
            <person name="Jeske O."/>
            <person name="Meyerdierks A."/>
            <person name="Storesund J.E."/>
            <person name="Kallscheuer N."/>
            <person name="Luecker S."/>
            <person name="Lage O.M."/>
            <person name="Pohl T."/>
            <person name="Merkel B.J."/>
            <person name="Hornburger P."/>
            <person name="Mueller R.-W."/>
            <person name="Bruemmer F."/>
            <person name="Labrenz M."/>
            <person name="Spormann A.M."/>
            <person name="Op den Camp H."/>
            <person name="Overmann J."/>
            <person name="Amann R."/>
            <person name="Jetten M.S.M."/>
            <person name="Mascher T."/>
            <person name="Medema M.H."/>
            <person name="Devos D.P."/>
            <person name="Kaster A.-K."/>
            <person name="Ovreas L."/>
            <person name="Rohde M."/>
            <person name="Galperin M.Y."/>
            <person name="Jogler C."/>
        </authorList>
    </citation>
    <scope>NUCLEOTIDE SEQUENCE [LARGE SCALE GENOMIC DNA]</scope>
    <source>
        <strain evidence="2 3">Pan44</strain>
    </source>
</reference>
<dbReference type="InParanoid" id="A0A517SLG3"/>
<protein>
    <submittedName>
        <fullName evidence="2">Type II secretion system protein G</fullName>
    </submittedName>
</protein>
<dbReference type="InterPro" id="IPR012902">
    <property type="entry name" value="N_methyl_site"/>
</dbReference>
<feature type="domain" description="DUF1559" evidence="1">
    <location>
        <begin position="30"/>
        <end position="287"/>
    </location>
</feature>
<evidence type="ECO:0000259" key="1">
    <source>
        <dbReference type="Pfam" id="PF07596"/>
    </source>
</evidence>
<dbReference type="RefSeq" id="WP_145034364.1">
    <property type="nucleotide sequence ID" value="NZ_CP036271.1"/>
</dbReference>
<dbReference type="Pfam" id="PF07596">
    <property type="entry name" value="SBP_bac_10"/>
    <property type="match status" value="1"/>
</dbReference>
<dbReference type="EMBL" id="CP036271">
    <property type="protein sequence ID" value="QDT56958.1"/>
    <property type="molecule type" value="Genomic_DNA"/>
</dbReference>
<name>A0A517SLG3_9PLAN</name>
<dbReference type="AlphaFoldDB" id="A0A517SLG3"/>
<dbReference type="InterPro" id="IPR027558">
    <property type="entry name" value="Pre_pil_HX9DG_C"/>
</dbReference>
<dbReference type="NCBIfam" id="TIGR04294">
    <property type="entry name" value="pre_pil_HX9DG"/>
    <property type="match status" value="1"/>
</dbReference>
<keyword evidence="3" id="KW-1185">Reference proteome</keyword>
<evidence type="ECO:0000313" key="3">
    <source>
        <dbReference type="Proteomes" id="UP000315700"/>
    </source>
</evidence>
<dbReference type="InterPro" id="IPR045584">
    <property type="entry name" value="Pilin-like"/>
</dbReference>
<proteinExistence type="predicted"/>
<dbReference type="Proteomes" id="UP000315700">
    <property type="component" value="Chromosome"/>
</dbReference>
<dbReference type="InterPro" id="IPR011453">
    <property type="entry name" value="DUF1559"/>
</dbReference>
<dbReference type="OrthoDB" id="213588at2"/>
<dbReference type="PROSITE" id="PS00409">
    <property type="entry name" value="PROKAR_NTER_METHYL"/>
    <property type="match status" value="1"/>
</dbReference>
<dbReference type="NCBIfam" id="TIGR02532">
    <property type="entry name" value="IV_pilin_GFxxxE"/>
    <property type="match status" value="1"/>
</dbReference>
<dbReference type="PANTHER" id="PTHR30093:SF2">
    <property type="entry name" value="TYPE II SECRETION SYSTEM PROTEIN H"/>
    <property type="match status" value="1"/>
</dbReference>
<dbReference type="PANTHER" id="PTHR30093">
    <property type="entry name" value="GENERAL SECRETION PATHWAY PROTEIN G"/>
    <property type="match status" value="1"/>
</dbReference>
<accession>A0A517SLG3</accession>
<organism evidence="2 3">
    <name type="scientific">Caulifigura coniformis</name>
    <dbReference type="NCBI Taxonomy" id="2527983"/>
    <lineage>
        <taxon>Bacteria</taxon>
        <taxon>Pseudomonadati</taxon>
        <taxon>Planctomycetota</taxon>
        <taxon>Planctomycetia</taxon>
        <taxon>Planctomycetales</taxon>
        <taxon>Planctomycetaceae</taxon>
        <taxon>Caulifigura</taxon>
    </lineage>
</organism>
<evidence type="ECO:0000313" key="2">
    <source>
        <dbReference type="EMBL" id="QDT56958.1"/>
    </source>
</evidence>